<dbReference type="SUPFAM" id="SSF55729">
    <property type="entry name" value="Acyl-CoA N-acyltransferases (Nat)"/>
    <property type="match status" value="1"/>
</dbReference>
<name>A0ABV3P751_9ACTN</name>
<dbReference type="Gene3D" id="3.40.630.30">
    <property type="match status" value="1"/>
</dbReference>
<dbReference type="EC" id="2.-.-.-" evidence="2"/>
<protein>
    <submittedName>
        <fullName evidence="2">GNAT family protein</fullName>
        <ecNumber evidence="2">2.-.-.-</ecNumber>
    </submittedName>
</protein>
<dbReference type="EMBL" id="JBFNQN010000007">
    <property type="protein sequence ID" value="MEW9265461.1"/>
    <property type="molecule type" value="Genomic_DNA"/>
</dbReference>
<feature type="domain" description="N-acetyltransferase" evidence="1">
    <location>
        <begin position="20"/>
        <end position="184"/>
    </location>
</feature>
<keyword evidence="2" id="KW-0808">Transferase</keyword>
<sequence>MSAVHPDLPPVPDRLPAGPVALRPFRDGDVAMAVELATDPYVPLTGSLPAHADADEALAWVRRQRGRFAEGVGYALAIADHATDEALGQIGLWVRDLDEGRLSVGYAVAPSARGRGVAAAALTALTSFAWTVPGAHRVELRVEPWNEASVRSAERAGYRREGLLRGHQEIGGRRRDLLLYATVRGDR</sequence>
<dbReference type="PANTHER" id="PTHR43441">
    <property type="entry name" value="RIBOSOMAL-PROTEIN-SERINE ACETYLTRANSFERASE"/>
    <property type="match status" value="1"/>
</dbReference>
<dbReference type="InterPro" id="IPR051908">
    <property type="entry name" value="Ribosomal_N-acetyltransferase"/>
</dbReference>
<dbReference type="GO" id="GO:0016740">
    <property type="term" value="F:transferase activity"/>
    <property type="evidence" value="ECO:0007669"/>
    <property type="project" value="UniProtKB-KW"/>
</dbReference>
<dbReference type="PANTHER" id="PTHR43441:SF10">
    <property type="entry name" value="ACETYLTRANSFERASE"/>
    <property type="match status" value="1"/>
</dbReference>
<evidence type="ECO:0000259" key="1">
    <source>
        <dbReference type="PROSITE" id="PS51186"/>
    </source>
</evidence>
<evidence type="ECO:0000313" key="3">
    <source>
        <dbReference type="Proteomes" id="UP001555826"/>
    </source>
</evidence>
<organism evidence="2 3">
    <name type="scientific">Kineococcus endophyticus</name>
    <dbReference type="NCBI Taxonomy" id="1181883"/>
    <lineage>
        <taxon>Bacteria</taxon>
        <taxon>Bacillati</taxon>
        <taxon>Actinomycetota</taxon>
        <taxon>Actinomycetes</taxon>
        <taxon>Kineosporiales</taxon>
        <taxon>Kineosporiaceae</taxon>
        <taxon>Kineococcus</taxon>
    </lineage>
</organism>
<proteinExistence type="predicted"/>
<dbReference type="PROSITE" id="PS51186">
    <property type="entry name" value="GNAT"/>
    <property type="match status" value="1"/>
</dbReference>
<accession>A0ABV3P751</accession>
<dbReference type="InterPro" id="IPR016181">
    <property type="entry name" value="Acyl_CoA_acyltransferase"/>
</dbReference>
<evidence type="ECO:0000313" key="2">
    <source>
        <dbReference type="EMBL" id="MEW9265461.1"/>
    </source>
</evidence>
<dbReference type="InterPro" id="IPR000182">
    <property type="entry name" value="GNAT_dom"/>
</dbReference>
<comment type="caution">
    <text evidence="2">The sequence shown here is derived from an EMBL/GenBank/DDBJ whole genome shotgun (WGS) entry which is preliminary data.</text>
</comment>
<dbReference type="RefSeq" id="WP_367638541.1">
    <property type="nucleotide sequence ID" value="NZ_JBFNQN010000007.1"/>
</dbReference>
<keyword evidence="3" id="KW-1185">Reference proteome</keyword>
<dbReference type="Proteomes" id="UP001555826">
    <property type="component" value="Unassembled WGS sequence"/>
</dbReference>
<dbReference type="Pfam" id="PF13302">
    <property type="entry name" value="Acetyltransf_3"/>
    <property type="match status" value="1"/>
</dbReference>
<gene>
    <name evidence="2" type="ORF">AB1207_11930</name>
</gene>
<reference evidence="2 3" key="1">
    <citation type="submission" date="2024-07" db="EMBL/GenBank/DDBJ databases">
        <authorList>
            <person name="Thanompreechachai J."/>
            <person name="Duangmal K."/>
        </authorList>
    </citation>
    <scope>NUCLEOTIDE SEQUENCE [LARGE SCALE GENOMIC DNA]</scope>
    <source>
        <strain evidence="2 3">KCTC 19886</strain>
    </source>
</reference>